<feature type="region of interest" description="Disordered" evidence="1">
    <location>
        <begin position="145"/>
        <end position="238"/>
    </location>
</feature>
<comment type="caution">
    <text evidence="2">The sequence shown here is derived from an EMBL/GenBank/DDBJ whole genome shotgun (WGS) entry which is preliminary data.</text>
</comment>
<name>A0A8H5CWY1_9AGAR</name>
<evidence type="ECO:0000256" key="1">
    <source>
        <dbReference type="SAM" id="MobiDB-lite"/>
    </source>
</evidence>
<reference evidence="2 3" key="1">
    <citation type="journal article" date="2020" name="ISME J.">
        <title>Uncovering the hidden diversity of litter-decomposition mechanisms in mushroom-forming fungi.</title>
        <authorList>
            <person name="Floudas D."/>
            <person name="Bentzer J."/>
            <person name="Ahren D."/>
            <person name="Johansson T."/>
            <person name="Persson P."/>
            <person name="Tunlid A."/>
        </authorList>
    </citation>
    <scope>NUCLEOTIDE SEQUENCE [LARGE SCALE GENOMIC DNA]</scope>
    <source>
        <strain evidence="2 3">CBS 146.42</strain>
    </source>
</reference>
<gene>
    <name evidence="2" type="ORF">D9756_009827</name>
</gene>
<keyword evidence="3" id="KW-1185">Reference proteome</keyword>
<organism evidence="2 3">
    <name type="scientific">Leucocoprinus leucothites</name>
    <dbReference type="NCBI Taxonomy" id="201217"/>
    <lineage>
        <taxon>Eukaryota</taxon>
        <taxon>Fungi</taxon>
        <taxon>Dikarya</taxon>
        <taxon>Basidiomycota</taxon>
        <taxon>Agaricomycotina</taxon>
        <taxon>Agaricomycetes</taxon>
        <taxon>Agaricomycetidae</taxon>
        <taxon>Agaricales</taxon>
        <taxon>Agaricineae</taxon>
        <taxon>Agaricaceae</taxon>
        <taxon>Leucocoprinus</taxon>
    </lineage>
</organism>
<protein>
    <submittedName>
        <fullName evidence="2">Uncharacterized protein</fullName>
    </submittedName>
</protein>
<dbReference type="EMBL" id="JAACJO010000018">
    <property type="protein sequence ID" value="KAF5348894.1"/>
    <property type="molecule type" value="Genomic_DNA"/>
</dbReference>
<evidence type="ECO:0000313" key="2">
    <source>
        <dbReference type="EMBL" id="KAF5348894.1"/>
    </source>
</evidence>
<dbReference type="Proteomes" id="UP000559027">
    <property type="component" value="Unassembled WGS sequence"/>
</dbReference>
<proteinExistence type="predicted"/>
<dbReference type="AlphaFoldDB" id="A0A8H5CWY1"/>
<feature type="compositionally biased region" description="Basic and acidic residues" evidence="1">
    <location>
        <begin position="162"/>
        <end position="193"/>
    </location>
</feature>
<sequence length="238" mass="26946">MDELFCFFNPFEAYAQEATLETRGMKHQARDTSYWETLCGYGYDYEVLKKTILDGYVGYELNGTSFTEKTLSKFIKQSKCDSNDEEELEAYFRRFQRRAQFYGREILLMMTTATEVQTDSKAPRSSEAYDPLFEQVVDAGRAIFAREGRDSDSESNDEDENDARRETMEAKQQVEEISELGKQDGGEVERGFEEGAEVGGSDVANKLTKRGVQGGDEGITPKDGEGEDDEDGSKMELD</sequence>
<accession>A0A8H5CWY1</accession>
<evidence type="ECO:0000313" key="3">
    <source>
        <dbReference type="Proteomes" id="UP000559027"/>
    </source>
</evidence>